<organism evidence="3">
    <name type="scientific">Melampsora larici-populina (strain 98AG31 / pathotype 3-4-7)</name>
    <name type="common">Poplar leaf rust fungus</name>
    <dbReference type="NCBI Taxonomy" id="747676"/>
    <lineage>
        <taxon>Eukaryota</taxon>
        <taxon>Fungi</taxon>
        <taxon>Dikarya</taxon>
        <taxon>Basidiomycota</taxon>
        <taxon>Pucciniomycotina</taxon>
        <taxon>Pucciniomycetes</taxon>
        <taxon>Pucciniales</taxon>
        <taxon>Melampsoraceae</taxon>
        <taxon>Melampsora</taxon>
    </lineage>
</organism>
<dbReference type="AlphaFoldDB" id="F4RMG7"/>
<name>F4RMG7_MELLP</name>
<dbReference type="InParanoid" id="F4RMG7"/>
<dbReference type="Proteomes" id="UP000001072">
    <property type="component" value="Unassembled WGS sequence"/>
</dbReference>
<keyword evidence="3" id="KW-1185">Reference proteome</keyword>
<evidence type="ECO:0000256" key="1">
    <source>
        <dbReference type="SAM" id="SignalP"/>
    </source>
</evidence>
<proteinExistence type="predicted"/>
<dbReference type="RefSeq" id="XP_007410311.1">
    <property type="nucleotide sequence ID" value="XM_007410249.1"/>
</dbReference>
<dbReference type="OrthoDB" id="2507469at2759"/>
<feature type="chain" id="PRO_5003321684" evidence="1">
    <location>
        <begin position="22"/>
        <end position="134"/>
    </location>
</feature>
<gene>
    <name evidence="2" type="ORF">MELLADRAFT_124111</name>
</gene>
<evidence type="ECO:0000313" key="2">
    <source>
        <dbReference type="EMBL" id="EGG06477.1"/>
    </source>
</evidence>
<keyword evidence="1" id="KW-0732">Signal</keyword>
<dbReference type="HOGENOM" id="CLU_1928641_0_0_1"/>
<protein>
    <submittedName>
        <fullName evidence="2">Secreted protein</fullName>
    </submittedName>
</protein>
<feature type="signal peptide" evidence="1">
    <location>
        <begin position="1"/>
        <end position="21"/>
    </location>
</feature>
<accession>F4RMG7</accession>
<dbReference type="EMBL" id="GL883108">
    <property type="protein sequence ID" value="EGG06477.1"/>
    <property type="molecule type" value="Genomic_DNA"/>
</dbReference>
<evidence type="ECO:0000313" key="3">
    <source>
        <dbReference type="Proteomes" id="UP000001072"/>
    </source>
</evidence>
<dbReference type="KEGG" id="mlr:MELLADRAFT_124111"/>
<sequence>MLALLSPLVVFALSVFSSTWAQTPTGGEVFKCTRYALANTTRPSCNERYTCAGQCTGPFIAAQNCFLLSNNTDFLGNPKPNTPANPAVPKVICDVGYGRNTAAASACLTKTGTYSCNGGPVAETYATCYKCVVP</sequence>
<dbReference type="VEuPathDB" id="FungiDB:MELLADRAFT_124111"/>
<dbReference type="GeneID" id="18926618"/>
<reference evidence="3" key="1">
    <citation type="journal article" date="2011" name="Proc. Natl. Acad. Sci. U.S.A.">
        <title>Obligate biotrophy features unraveled by the genomic analysis of rust fungi.</title>
        <authorList>
            <person name="Duplessis S."/>
            <person name="Cuomo C.A."/>
            <person name="Lin Y.-C."/>
            <person name="Aerts A."/>
            <person name="Tisserant E."/>
            <person name="Veneault-Fourrey C."/>
            <person name="Joly D.L."/>
            <person name="Hacquard S."/>
            <person name="Amselem J."/>
            <person name="Cantarel B.L."/>
            <person name="Chiu R."/>
            <person name="Coutinho P.M."/>
            <person name="Feau N."/>
            <person name="Field M."/>
            <person name="Frey P."/>
            <person name="Gelhaye E."/>
            <person name="Goldberg J."/>
            <person name="Grabherr M.G."/>
            <person name="Kodira C.D."/>
            <person name="Kohler A."/>
            <person name="Kuees U."/>
            <person name="Lindquist E.A."/>
            <person name="Lucas S.M."/>
            <person name="Mago R."/>
            <person name="Mauceli E."/>
            <person name="Morin E."/>
            <person name="Murat C."/>
            <person name="Pangilinan J.L."/>
            <person name="Park R."/>
            <person name="Pearson M."/>
            <person name="Quesneville H."/>
            <person name="Rouhier N."/>
            <person name="Sakthikumar S."/>
            <person name="Salamov A.A."/>
            <person name="Schmutz J."/>
            <person name="Selles B."/>
            <person name="Shapiro H."/>
            <person name="Tanguay P."/>
            <person name="Tuskan G.A."/>
            <person name="Henrissat B."/>
            <person name="Van de Peer Y."/>
            <person name="Rouze P."/>
            <person name="Ellis J.G."/>
            <person name="Dodds P.N."/>
            <person name="Schein J.E."/>
            <person name="Zhong S."/>
            <person name="Hamelin R.C."/>
            <person name="Grigoriev I.V."/>
            <person name="Szabo L.J."/>
            <person name="Martin F."/>
        </authorList>
    </citation>
    <scope>NUCLEOTIDE SEQUENCE [LARGE SCALE GENOMIC DNA]</scope>
    <source>
        <strain evidence="3">98AG31 / pathotype 3-4-7</strain>
    </source>
</reference>